<feature type="domain" description="Acyl-CoA oxidase/dehydrogenase middle" evidence="7">
    <location>
        <begin position="193"/>
        <end position="291"/>
    </location>
</feature>
<dbReference type="InterPro" id="IPR006091">
    <property type="entry name" value="Acyl-CoA_Oxase/DH_mid-dom"/>
</dbReference>
<dbReference type="InterPro" id="IPR053998">
    <property type="entry name" value="ACDH-11_C"/>
</dbReference>
<accession>A0ABT9SYQ7</accession>
<dbReference type="Pfam" id="PF22217">
    <property type="entry name" value="ACDH-11_C"/>
    <property type="match status" value="1"/>
</dbReference>
<dbReference type="InterPro" id="IPR052904">
    <property type="entry name" value="Acyl-CoA_dehydrogenase-like"/>
</dbReference>
<evidence type="ECO:0000259" key="6">
    <source>
        <dbReference type="Pfam" id="PF00441"/>
    </source>
</evidence>
<evidence type="ECO:0000256" key="4">
    <source>
        <dbReference type="RuleBase" id="RU362125"/>
    </source>
</evidence>
<dbReference type="Pfam" id="PF18158">
    <property type="entry name" value="AidB_N"/>
    <property type="match status" value="1"/>
</dbReference>
<evidence type="ECO:0000259" key="8">
    <source>
        <dbReference type="Pfam" id="PF18158"/>
    </source>
</evidence>
<keyword evidence="3 4" id="KW-0274">FAD</keyword>
<evidence type="ECO:0000259" key="7">
    <source>
        <dbReference type="Pfam" id="PF02770"/>
    </source>
</evidence>
<gene>
    <name evidence="10" type="ORF">J2T07_002320</name>
</gene>
<evidence type="ECO:0000259" key="9">
    <source>
        <dbReference type="Pfam" id="PF22217"/>
    </source>
</evidence>
<evidence type="ECO:0000256" key="5">
    <source>
        <dbReference type="SAM" id="MobiDB-lite"/>
    </source>
</evidence>
<dbReference type="Gene3D" id="2.40.110.20">
    <property type="match status" value="1"/>
</dbReference>
<protein>
    <submittedName>
        <fullName evidence="10">Alkylation response protein AidB-like acyl-CoA dehydrogenase</fullName>
    </submittedName>
</protein>
<feature type="region of interest" description="Disordered" evidence="5">
    <location>
        <begin position="1"/>
        <end position="25"/>
    </location>
</feature>
<reference evidence="10 11" key="1">
    <citation type="submission" date="2023-07" db="EMBL/GenBank/DDBJ databases">
        <title>Sorghum-associated microbial communities from plants grown in Nebraska, USA.</title>
        <authorList>
            <person name="Schachtman D."/>
        </authorList>
    </citation>
    <scope>NUCLEOTIDE SEQUENCE [LARGE SCALE GENOMIC DNA]</scope>
    <source>
        <strain evidence="10 11">CC60</strain>
    </source>
</reference>
<proteinExistence type="inferred from homology"/>
<dbReference type="SUPFAM" id="SSF56645">
    <property type="entry name" value="Acyl-CoA dehydrogenase NM domain-like"/>
    <property type="match status" value="1"/>
</dbReference>
<dbReference type="Gene3D" id="1.20.140.10">
    <property type="entry name" value="Butyryl-CoA Dehydrogenase, subunit A, domain 3"/>
    <property type="match status" value="1"/>
</dbReference>
<feature type="domain" description="Acyl-CoA dehydrogenase 11-like C-terminal" evidence="9">
    <location>
        <begin position="501"/>
        <end position="553"/>
    </location>
</feature>
<name>A0ABT9SYQ7_9GAMM</name>
<evidence type="ECO:0000313" key="11">
    <source>
        <dbReference type="Proteomes" id="UP001237737"/>
    </source>
</evidence>
<dbReference type="InterPro" id="IPR009100">
    <property type="entry name" value="AcylCoA_DH/oxidase_NM_dom_sf"/>
</dbReference>
<dbReference type="InterPro" id="IPR036250">
    <property type="entry name" value="AcylCo_DH-like_C"/>
</dbReference>
<evidence type="ECO:0000313" key="10">
    <source>
        <dbReference type="EMBL" id="MDQ0010130.1"/>
    </source>
</evidence>
<dbReference type="Pfam" id="PF00441">
    <property type="entry name" value="Acyl-CoA_dh_1"/>
    <property type="match status" value="1"/>
</dbReference>
<dbReference type="InterPro" id="IPR009075">
    <property type="entry name" value="AcylCo_DH/oxidase_C"/>
</dbReference>
<dbReference type="Pfam" id="PF02770">
    <property type="entry name" value="Acyl-CoA_dh_M"/>
    <property type="match status" value="1"/>
</dbReference>
<dbReference type="EMBL" id="JAUSSK010000003">
    <property type="protein sequence ID" value="MDQ0010130.1"/>
    <property type="molecule type" value="Genomic_DNA"/>
</dbReference>
<evidence type="ECO:0000256" key="2">
    <source>
        <dbReference type="ARBA" id="ARBA00022630"/>
    </source>
</evidence>
<dbReference type="Gene3D" id="6.10.250.600">
    <property type="match status" value="1"/>
</dbReference>
<keyword evidence="2 4" id="KW-0285">Flavoprotein</keyword>
<dbReference type="PANTHER" id="PTHR42707">
    <property type="entry name" value="ACYL-COA DEHYDROGENASE"/>
    <property type="match status" value="1"/>
</dbReference>
<evidence type="ECO:0000256" key="1">
    <source>
        <dbReference type="ARBA" id="ARBA00009347"/>
    </source>
</evidence>
<comment type="similarity">
    <text evidence="1 4">Belongs to the acyl-CoA dehydrogenase family.</text>
</comment>
<keyword evidence="4" id="KW-0560">Oxidoreductase</keyword>
<keyword evidence="11" id="KW-1185">Reference proteome</keyword>
<dbReference type="SUPFAM" id="SSF47203">
    <property type="entry name" value="Acyl-CoA dehydrogenase C-terminal domain-like"/>
    <property type="match status" value="1"/>
</dbReference>
<dbReference type="PANTHER" id="PTHR42707:SF2">
    <property type="entry name" value="ACD11 DEHYDROGENASE"/>
    <property type="match status" value="1"/>
</dbReference>
<dbReference type="InterPro" id="IPR041504">
    <property type="entry name" value="AidB_N"/>
</dbReference>
<comment type="cofactor">
    <cofactor evidence="4">
        <name>FAD</name>
        <dbReference type="ChEBI" id="CHEBI:57692"/>
    </cofactor>
</comment>
<organism evidence="10 11">
    <name type="scientific">Luteibacter jiangsuensis</name>
    <dbReference type="NCBI Taxonomy" id="637577"/>
    <lineage>
        <taxon>Bacteria</taxon>
        <taxon>Pseudomonadati</taxon>
        <taxon>Pseudomonadota</taxon>
        <taxon>Gammaproteobacteria</taxon>
        <taxon>Lysobacterales</taxon>
        <taxon>Rhodanobacteraceae</taxon>
        <taxon>Luteibacter</taxon>
    </lineage>
</organism>
<evidence type="ECO:0000256" key="3">
    <source>
        <dbReference type="ARBA" id="ARBA00022827"/>
    </source>
</evidence>
<comment type="caution">
    <text evidence="10">The sequence shown here is derived from an EMBL/GenBank/DDBJ whole genome shotgun (WGS) entry which is preliminary data.</text>
</comment>
<feature type="domain" description="Adaptive response protein AidB N-terminal" evidence="8">
    <location>
        <begin position="39"/>
        <end position="183"/>
    </location>
</feature>
<feature type="domain" description="Acyl-CoA dehydrogenase/oxidase C-terminal" evidence="6">
    <location>
        <begin position="303"/>
        <end position="460"/>
    </location>
</feature>
<dbReference type="Proteomes" id="UP001237737">
    <property type="component" value="Unassembled WGS sequence"/>
</dbReference>
<sequence length="578" mass="62558">MLRSVSTDGRGRRRLGIESDDDEDATMGFVQEAPRLAHPFRDDRVLNAWLGHTLPADRLAPVRPDLEALADYAVMAWDRRGRTPRGEPILTQWDAWGSRVDRIALTPAWEEGPGLTTKHAVLAAGHEPSRWARVEEFARVYLYHVASEFYCCPLAMTDGAATALRASGNARLIERALPHFLSRDPANFWLSGQWMTETPGGSDVGRTETTARQDADGQWRLYGRKWFSSAVVGEAALALARPEGAATGTAALALFYVETKDEHGAWRGITIDRLKKKLGTHELPTAEIHLDGLPATPVGPLDHGVRQIAPMLNVTRTWNAVCAVASMARAIALARDYALRRSAFGHRLIDHPLHARTLADMQAEYEAAFSLTFHVAELLGRTEQGEGEAQDAALLRLLTPLAKLWTAKVSIRVVSEALECFGGAGYIEDTGLPQLLRDAQVYAIWEGTTNVLSLDMLRALASGLEPLRQAIGALVPEGAPERGAIVATIDATEALLGDIAADRAALEASARGIAFTLARTMAAALLLRSAAWAATSGDSRPAAAARRFIAHGLDRLALPANDQDMALASDALATSLHR</sequence>